<accession>A0ACC2WHW8</accession>
<evidence type="ECO:0000313" key="2">
    <source>
        <dbReference type="Proteomes" id="UP001230649"/>
    </source>
</evidence>
<protein>
    <submittedName>
        <fullName evidence="1">Uncharacterized protein</fullName>
    </submittedName>
</protein>
<dbReference type="Proteomes" id="UP001230649">
    <property type="component" value="Unassembled WGS sequence"/>
</dbReference>
<gene>
    <name evidence="1" type="ORF">QFC20_002800</name>
</gene>
<dbReference type="EMBL" id="JASBWS010000022">
    <property type="protein sequence ID" value="KAJ9110759.1"/>
    <property type="molecule type" value="Genomic_DNA"/>
</dbReference>
<proteinExistence type="predicted"/>
<name>A0ACC2WHW8_9TREE</name>
<reference evidence="1" key="1">
    <citation type="submission" date="2023-04" db="EMBL/GenBank/DDBJ databases">
        <title>Draft Genome sequencing of Naganishia species isolated from polar environments using Oxford Nanopore Technology.</title>
        <authorList>
            <person name="Leo P."/>
            <person name="Venkateswaran K."/>
        </authorList>
    </citation>
    <scope>NUCLEOTIDE SEQUENCE</scope>
    <source>
        <strain evidence="1">MNA-CCFEE 5262</strain>
    </source>
</reference>
<organism evidence="1 2">
    <name type="scientific">Naganishia adeliensis</name>
    <dbReference type="NCBI Taxonomy" id="92952"/>
    <lineage>
        <taxon>Eukaryota</taxon>
        <taxon>Fungi</taxon>
        <taxon>Dikarya</taxon>
        <taxon>Basidiomycota</taxon>
        <taxon>Agaricomycotina</taxon>
        <taxon>Tremellomycetes</taxon>
        <taxon>Filobasidiales</taxon>
        <taxon>Filobasidiaceae</taxon>
        <taxon>Naganishia</taxon>
    </lineage>
</organism>
<comment type="caution">
    <text evidence="1">The sequence shown here is derived from an EMBL/GenBank/DDBJ whole genome shotgun (WGS) entry which is preliminary data.</text>
</comment>
<sequence length="96" mass="10052">MSSITSPNYVDYPGYIFAVMVAQGGIMGYVKKGSIASLLAGVLSGAAIAYGAFLNTQNPKEVRLPLVVCGALFLLMGSRFARSGKFMPAGMVSHSE</sequence>
<keyword evidence="2" id="KW-1185">Reference proteome</keyword>
<evidence type="ECO:0000313" key="1">
    <source>
        <dbReference type="EMBL" id="KAJ9110759.1"/>
    </source>
</evidence>